<name>A0A917ER96_9MICC</name>
<feature type="domain" description="DUF4143" evidence="2">
    <location>
        <begin position="196"/>
        <end position="372"/>
    </location>
</feature>
<keyword evidence="4" id="KW-1185">Reference proteome</keyword>
<dbReference type="PANTHER" id="PTHR43566">
    <property type="entry name" value="CONSERVED PROTEIN"/>
    <property type="match status" value="1"/>
</dbReference>
<dbReference type="EMBL" id="BMIS01000011">
    <property type="protein sequence ID" value="GGE74956.1"/>
    <property type="molecule type" value="Genomic_DNA"/>
</dbReference>
<comment type="caution">
    <text evidence="3">The sequence shown here is derived from an EMBL/GenBank/DDBJ whole genome shotgun (WGS) entry which is preliminary data.</text>
</comment>
<reference evidence="3" key="1">
    <citation type="journal article" date="2014" name="Int. J. Syst. Evol. Microbiol.">
        <title>Complete genome sequence of Corynebacterium casei LMG S-19264T (=DSM 44701T), isolated from a smear-ripened cheese.</title>
        <authorList>
            <consortium name="US DOE Joint Genome Institute (JGI-PGF)"/>
            <person name="Walter F."/>
            <person name="Albersmeier A."/>
            <person name="Kalinowski J."/>
            <person name="Ruckert C."/>
        </authorList>
    </citation>
    <scope>NUCLEOTIDE SEQUENCE</scope>
    <source>
        <strain evidence="3">CGMCC 1.15388</strain>
    </source>
</reference>
<gene>
    <name evidence="3" type="ORF">GCM10011401_22730</name>
</gene>
<accession>A0A917ER96</accession>
<dbReference type="Pfam" id="PF13173">
    <property type="entry name" value="AAA_14"/>
    <property type="match status" value="1"/>
</dbReference>
<evidence type="ECO:0000259" key="1">
    <source>
        <dbReference type="Pfam" id="PF13173"/>
    </source>
</evidence>
<dbReference type="PANTHER" id="PTHR43566:SF2">
    <property type="entry name" value="DUF4143 DOMAIN-CONTAINING PROTEIN"/>
    <property type="match status" value="1"/>
</dbReference>
<sequence length="425" mass="47313">MVEYRRRIVDDLLDELLPEMAAVALEGAKGVGKTATATQRARTVYSLQRTHQREVLSAEPEMINDGPFPVFIDEWQLHPPLWDAVKTAVDDDPSGGRFLLAGSADLPPGTRIHSGAGRIDRFTLRPMTLMERNFETPTISIGKLLRGEPQQIRGTTQRTLRDYIDEIFRSGLPGIRDLSPKVRRHRIQTYVDRLAEKDIPAAGGRIREPETLKAWITAYGAATATDASYETILRAATPGQSEKPDKKTVMRYRDLLTRLFILDPVPAWMPSLAPLTTLIRSPKHHMVDPALPAHLAGIGPEGLLRGERNVLAPDGETWLGALFESLAVQSLRVYGEANQTHVRQLRTKGGRQEIDLILEDWERNTLAVEVKLAGAARNEHVKHLNWLQEKVSDGRRLTRMVVTSGEQAYTRADGVLVAPLALLGP</sequence>
<dbReference type="SUPFAM" id="SSF52540">
    <property type="entry name" value="P-loop containing nucleoside triphosphate hydrolases"/>
    <property type="match status" value="1"/>
</dbReference>
<evidence type="ECO:0000313" key="4">
    <source>
        <dbReference type="Proteomes" id="UP000633136"/>
    </source>
</evidence>
<feature type="domain" description="AAA" evidence="1">
    <location>
        <begin position="22"/>
        <end position="131"/>
    </location>
</feature>
<evidence type="ECO:0000313" key="3">
    <source>
        <dbReference type="EMBL" id="GGE74956.1"/>
    </source>
</evidence>
<evidence type="ECO:0000259" key="2">
    <source>
        <dbReference type="Pfam" id="PF13635"/>
    </source>
</evidence>
<dbReference type="InterPro" id="IPR025420">
    <property type="entry name" value="DUF4143"/>
</dbReference>
<dbReference type="InterPro" id="IPR041682">
    <property type="entry name" value="AAA_14"/>
</dbReference>
<dbReference type="InterPro" id="IPR027417">
    <property type="entry name" value="P-loop_NTPase"/>
</dbReference>
<dbReference type="Pfam" id="PF13635">
    <property type="entry name" value="DUF4143"/>
    <property type="match status" value="1"/>
</dbReference>
<protein>
    <submittedName>
        <fullName evidence="3">ATPase AAA</fullName>
    </submittedName>
</protein>
<dbReference type="Proteomes" id="UP000633136">
    <property type="component" value="Unassembled WGS sequence"/>
</dbReference>
<dbReference type="AlphaFoldDB" id="A0A917ER96"/>
<reference evidence="3" key="2">
    <citation type="submission" date="2020-09" db="EMBL/GenBank/DDBJ databases">
        <authorList>
            <person name="Sun Q."/>
            <person name="Zhou Y."/>
        </authorList>
    </citation>
    <scope>NUCLEOTIDE SEQUENCE</scope>
    <source>
        <strain evidence="3">CGMCC 1.15388</strain>
    </source>
</reference>
<proteinExistence type="predicted"/>
<organism evidence="3 4">
    <name type="scientific">Nesterenkonia cremea</name>
    <dbReference type="NCBI Taxonomy" id="1882340"/>
    <lineage>
        <taxon>Bacteria</taxon>
        <taxon>Bacillati</taxon>
        <taxon>Actinomycetota</taxon>
        <taxon>Actinomycetes</taxon>
        <taxon>Micrococcales</taxon>
        <taxon>Micrococcaceae</taxon>
        <taxon>Nesterenkonia</taxon>
    </lineage>
</organism>